<dbReference type="GO" id="GO:0016491">
    <property type="term" value="F:oxidoreductase activity"/>
    <property type="evidence" value="ECO:0007669"/>
    <property type="project" value="UniProtKB-KW"/>
</dbReference>
<dbReference type="AlphaFoldDB" id="A0A9P4QRN0"/>
<accession>A0A9P4QRN0</accession>
<dbReference type="Gene3D" id="3.40.50.720">
    <property type="entry name" value="NAD(P)-binding Rossmann-like Domain"/>
    <property type="match status" value="1"/>
</dbReference>
<dbReference type="EMBL" id="ML996237">
    <property type="protein sequence ID" value="KAF2729696.1"/>
    <property type="molecule type" value="Genomic_DNA"/>
</dbReference>
<dbReference type="OrthoDB" id="419598at2759"/>
<gene>
    <name evidence="4" type="ORF">EJ04DRAFT_515726</name>
</gene>
<dbReference type="InterPro" id="IPR008030">
    <property type="entry name" value="NmrA-like"/>
</dbReference>
<dbReference type="InterPro" id="IPR045312">
    <property type="entry name" value="PCBER-like"/>
</dbReference>
<dbReference type="Gene3D" id="3.90.25.10">
    <property type="entry name" value="UDP-galactose 4-epimerase, domain 1"/>
    <property type="match status" value="1"/>
</dbReference>
<evidence type="ECO:0000259" key="3">
    <source>
        <dbReference type="Pfam" id="PF05368"/>
    </source>
</evidence>
<dbReference type="Proteomes" id="UP000799444">
    <property type="component" value="Unassembled WGS sequence"/>
</dbReference>
<organism evidence="4 5">
    <name type="scientific">Polyplosphaeria fusca</name>
    <dbReference type="NCBI Taxonomy" id="682080"/>
    <lineage>
        <taxon>Eukaryota</taxon>
        <taxon>Fungi</taxon>
        <taxon>Dikarya</taxon>
        <taxon>Ascomycota</taxon>
        <taxon>Pezizomycotina</taxon>
        <taxon>Dothideomycetes</taxon>
        <taxon>Pleosporomycetidae</taxon>
        <taxon>Pleosporales</taxon>
        <taxon>Tetraplosphaeriaceae</taxon>
        <taxon>Polyplosphaeria</taxon>
    </lineage>
</organism>
<dbReference type="InterPro" id="IPR051609">
    <property type="entry name" value="NmrA/Isoflavone_reductase-like"/>
</dbReference>
<evidence type="ECO:0000313" key="4">
    <source>
        <dbReference type="EMBL" id="KAF2729696.1"/>
    </source>
</evidence>
<protein>
    <submittedName>
        <fullName evidence="4">NAD(P)-binding protein</fullName>
    </submittedName>
</protein>
<comment type="caution">
    <text evidence="4">The sequence shown here is derived from an EMBL/GenBank/DDBJ whole genome shotgun (WGS) entry which is preliminary data.</text>
</comment>
<reference evidence="4" key="1">
    <citation type="journal article" date="2020" name="Stud. Mycol.">
        <title>101 Dothideomycetes genomes: a test case for predicting lifestyles and emergence of pathogens.</title>
        <authorList>
            <person name="Haridas S."/>
            <person name="Albert R."/>
            <person name="Binder M."/>
            <person name="Bloem J."/>
            <person name="Labutti K."/>
            <person name="Salamov A."/>
            <person name="Andreopoulos B."/>
            <person name="Baker S."/>
            <person name="Barry K."/>
            <person name="Bills G."/>
            <person name="Bluhm B."/>
            <person name="Cannon C."/>
            <person name="Castanera R."/>
            <person name="Culley D."/>
            <person name="Daum C."/>
            <person name="Ezra D."/>
            <person name="Gonzalez J."/>
            <person name="Henrissat B."/>
            <person name="Kuo A."/>
            <person name="Liang C."/>
            <person name="Lipzen A."/>
            <person name="Lutzoni F."/>
            <person name="Magnuson J."/>
            <person name="Mondo S."/>
            <person name="Nolan M."/>
            <person name="Ohm R."/>
            <person name="Pangilinan J."/>
            <person name="Park H.-J."/>
            <person name="Ramirez L."/>
            <person name="Alfaro M."/>
            <person name="Sun H."/>
            <person name="Tritt A."/>
            <person name="Yoshinaga Y."/>
            <person name="Zwiers L.-H."/>
            <person name="Turgeon B."/>
            <person name="Goodwin S."/>
            <person name="Spatafora J."/>
            <person name="Crous P."/>
            <person name="Grigoriev I."/>
        </authorList>
    </citation>
    <scope>NUCLEOTIDE SEQUENCE</scope>
    <source>
        <strain evidence="4">CBS 125425</strain>
    </source>
</reference>
<evidence type="ECO:0000256" key="1">
    <source>
        <dbReference type="ARBA" id="ARBA00022857"/>
    </source>
</evidence>
<dbReference type="InterPro" id="IPR036291">
    <property type="entry name" value="NAD(P)-bd_dom_sf"/>
</dbReference>
<name>A0A9P4QRN0_9PLEO</name>
<keyword evidence="1" id="KW-0521">NADP</keyword>
<keyword evidence="5" id="KW-1185">Reference proteome</keyword>
<dbReference type="Pfam" id="PF05368">
    <property type="entry name" value="NmrA"/>
    <property type="match status" value="1"/>
</dbReference>
<evidence type="ECO:0000256" key="2">
    <source>
        <dbReference type="ARBA" id="ARBA00023002"/>
    </source>
</evidence>
<feature type="domain" description="NmrA-like" evidence="3">
    <location>
        <begin position="7"/>
        <end position="110"/>
    </location>
</feature>
<dbReference type="SUPFAM" id="SSF51735">
    <property type="entry name" value="NAD(P)-binding Rossmann-fold domains"/>
    <property type="match status" value="1"/>
</dbReference>
<proteinExistence type="predicted"/>
<keyword evidence="2" id="KW-0560">Oxidoreductase</keyword>
<sequence length="326" mass="35501">MTQNKIEKIAIIGATGNIGKAIAEALVATGKHTVTAITRPTSTGTLPEGVKIAKADYASDPDTLVPILTGQDFLIITLSAFAPPETQPKIVAAAVKAGVKYVMPNVYGADIFNETLAATETYTANAIAACKDIEAQGATHITVCCSFWYEWSLGLFEQWYGFNIRDKTVTLFDDGTTKINTSTWDQCGRAVAALLSLPVSGASPCLEDWDNKPLYISSFLVSQRDMLDSLHRVMGTKDADWKIKYEGSRKRYDDGRKEMAEGVRTGFVKSMYSRIFFQSGEGDYETTKGLANGVLGLPKEDLDEATKRTVDIVEGGWNPFAGMNFV</sequence>
<dbReference type="PANTHER" id="PTHR47706:SF7">
    <property type="entry name" value="CIPA-LIKE, PUTATIVE (AFU_ORTHOLOGUE AFUA_1G01630)-RELATED"/>
    <property type="match status" value="1"/>
</dbReference>
<dbReference type="CDD" id="cd05259">
    <property type="entry name" value="PCBER_SDR_a"/>
    <property type="match status" value="1"/>
</dbReference>
<evidence type="ECO:0000313" key="5">
    <source>
        <dbReference type="Proteomes" id="UP000799444"/>
    </source>
</evidence>
<dbReference type="PANTHER" id="PTHR47706">
    <property type="entry name" value="NMRA-LIKE FAMILY PROTEIN"/>
    <property type="match status" value="1"/>
</dbReference>